<organism evidence="2 3">
    <name type="scientific">Dongia rigui</name>
    <dbReference type="NCBI Taxonomy" id="940149"/>
    <lineage>
        <taxon>Bacteria</taxon>
        <taxon>Pseudomonadati</taxon>
        <taxon>Pseudomonadota</taxon>
        <taxon>Alphaproteobacteria</taxon>
        <taxon>Rhodospirillales</taxon>
        <taxon>Dongiaceae</taxon>
        <taxon>Dongia</taxon>
    </lineage>
</organism>
<dbReference type="RefSeq" id="WP_320500929.1">
    <property type="nucleotide sequence ID" value="NZ_JAXCLX010000001.1"/>
</dbReference>
<comment type="caution">
    <text evidence="2">The sequence shown here is derived from an EMBL/GenBank/DDBJ whole genome shotgun (WGS) entry which is preliminary data.</text>
</comment>
<gene>
    <name evidence="2" type="ORF">SMD31_11230</name>
</gene>
<keyword evidence="3" id="KW-1185">Reference proteome</keyword>
<evidence type="ECO:0000313" key="3">
    <source>
        <dbReference type="Proteomes" id="UP001271769"/>
    </source>
</evidence>
<feature type="region of interest" description="Disordered" evidence="1">
    <location>
        <begin position="1"/>
        <end position="26"/>
    </location>
</feature>
<feature type="compositionally biased region" description="Basic and acidic residues" evidence="1">
    <location>
        <begin position="1"/>
        <end position="10"/>
    </location>
</feature>
<name>A0ABU5DYU1_9PROT</name>
<reference evidence="2 3" key="1">
    <citation type="journal article" date="2013" name="Antonie Van Leeuwenhoek">
        <title>Dongia rigui sp. nov., isolated from freshwater of a large wetland in Korea.</title>
        <authorList>
            <person name="Baik K.S."/>
            <person name="Hwang Y.M."/>
            <person name="Choi J.S."/>
            <person name="Kwon J."/>
            <person name="Seong C.N."/>
        </authorList>
    </citation>
    <scope>NUCLEOTIDE SEQUENCE [LARGE SCALE GENOMIC DNA]</scope>
    <source>
        <strain evidence="2 3">04SU4-P</strain>
    </source>
</reference>
<sequence length="85" mass="9676">MMTKTEEQRPMAEIVDFPPSPTMRPEQAVGTCLKTRWSQFLGIGITEAGEFEVVNSDMTAERALWLVKWAERWAMGLDEVEEVEG</sequence>
<dbReference type="EMBL" id="JAXCLX010000001">
    <property type="protein sequence ID" value="MDY0872502.1"/>
    <property type="molecule type" value="Genomic_DNA"/>
</dbReference>
<protein>
    <submittedName>
        <fullName evidence="2">Uncharacterized protein</fullName>
    </submittedName>
</protein>
<evidence type="ECO:0000313" key="2">
    <source>
        <dbReference type="EMBL" id="MDY0872502.1"/>
    </source>
</evidence>
<proteinExistence type="predicted"/>
<accession>A0ABU5DYU1</accession>
<dbReference type="Proteomes" id="UP001271769">
    <property type="component" value="Unassembled WGS sequence"/>
</dbReference>
<evidence type="ECO:0000256" key="1">
    <source>
        <dbReference type="SAM" id="MobiDB-lite"/>
    </source>
</evidence>